<dbReference type="EMBL" id="JANPWB010000014">
    <property type="protein sequence ID" value="KAJ1097980.1"/>
    <property type="molecule type" value="Genomic_DNA"/>
</dbReference>
<evidence type="ECO:0000313" key="3">
    <source>
        <dbReference type="Proteomes" id="UP001066276"/>
    </source>
</evidence>
<evidence type="ECO:0000313" key="2">
    <source>
        <dbReference type="EMBL" id="KAJ1097980.1"/>
    </source>
</evidence>
<sequence>MPAPGAPVGLRQQEVRRGEGETQAIRAASAAGEGRHCRSWAVLEGLSNRRLRRSATCRGLCRGAATGELGYAVISESRAVLTWRRADWGQLVALNRGENWRIGDFDVAS</sequence>
<proteinExistence type="predicted"/>
<reference evidence="2" key="1">
    <citation type="journal article" date="2022" name="bioRxiv">
        <title>Sequencing and chromosome-scale assembly of the giantPleurodeles waltlgenome.</title>
        <authorList>
            <person name="Brown T."/>
            <person name="Elewa A."/>
            <person name="Iarovenko S."/>
            <person name="Subramanian E."/>
            <person name="Araus A.J."/>
            <person name="Petzold A."/>
            <person name="Susuki M."/>
            <person name="Suzuki K.-i.T."/>
            <person name="Hayashi T."/>
            <person name="Toyoda A."/>
            <person name="Oliveira C."/>
            <person name="Osipova E."/>
            <person name="Leigh N.D."/>
            <person name="Simon A."/>
            <person name="Yun M.H."/>
        </authorList>
    </citation>
    <scope>NUCLEOTIDE SEQUENCE</scope>
    <source>
        <strain evidence="2">20211129_DDA</strain>
        <tissue evidence="2">Liver</tissue>
    </source>
</reference>
<gene>
    <name evidence="2" type="ORF">NDU88_003096</name>
</gene>
<organism evidence="2 3">
    <name type="scientific">Pleurodeles waltl</name>
    <name type="common">Iberian ribbed newt</name>
    <dbReference type="NCBI Taxonomy" id="8319"/>
    <lineage>
        <taxon>Eukaryota</taxon>
        <taxon>Metazoa</taxon>
        <taxon>Chordata</taxon>
        <taxon>Craniata</taxon>
        <taxon>Vertebrata</taxon>
        <taxon>Euteleostomi</taxon>
        <taxon>Amphibia</taxon>
        <taxon>Batrachia</taxon>
        <taxon>Caudata</taxon>
        <taxon>Salamandroidea</taxon>
        <taxon>Salamandridae</taxon>
        <taxon>Pleurodelinae</taxon>
        <taxon>Pleurodeles</taxon>
    </lineage>
</organism>
<comment type="caution">
    <text evidence="2">The sequence shown here is derived from an EMBL/GenBank/DDBJ whole genome shotgun (WGS) entry which is preliminary data.</text>
</comment>
<protein>
    <submittedName>
        <fullName evidence="2">Uncharacterized protein</fullName>
    </submittedName>
</protein>
<name>A0AAV7M2H1_PLEWA</name>
<keyword evidence="3" id="KW-1185">Reference proteome</keyword>
<feature type="region of interest" description="Disordered" evidence="1">
    <location>
        <begin position="1"/>
        <end position="22"/>
    </location>
</feature>
<evidence type="ECO:0000256" key="1">
    <source>
        <dbReference type="SAM" id="MobiDB-lite"/>
    </source>
</evidence>
<dbReference type="Proteomes" id="UP001066276">
    <property type="component" value="Chromosome 10"/>
</dbReference>
<dbReference type="AlphaFoldDB" id="A0AAV7M2H1"/>
<accession>A0AAV7M2H1</accession>